<name>A2EBB2_TRIV3</name>
<proteinExistence type="predicted"/>
<reference evidence="1" key="2">
    <citation type="journal article" date="2007" name="Science">
        <title>Draft genome sequence of the sexually transmitted pathogen Trichomonas vaginalis.</title>
        <authorList>
            <person name="Carlton J.M."/>
            <person name="Hirt R.P."/>
            <person name="Silva J.C."/>
            <person name="Delcher A.L."/>
            <person name="Schatz M."/>
            <person name="Zhao Q."/>
            <person name="Wortman J.R."/>
            <person name="Bidwell S.L."/>
            <person name="Alsmark U.C.M."/>
            <person name="Besteiro S."/>
            <person name="Sicheritz-Ponten T."/>
            <person name="Noel C.J."/>
            <person name="Dacks J.B."/>
            <person name="Foster P.G."/>
            <person name="Simillion C."/>
            <person name="Van de Peer Y."/>
            <person name="Miranda-Saavedra D."/>
            <person name="Barton G.J."/>
            <person name="Westrop G.D."/>
            <person name="Mueller S."/>
            <person name="Dessi D."/>
            <person name="Fiori P.L."/>
            <person name="Ren Q."/>
            <person name="Paulsen I."/>
            <person name="Zhang H."/>
            <person name="Bastida-Corcuera F.D."/>
            <person name="Simoes-Barbosa A."/>
            <person name="Brown M.T."/>
            <person name="Hayes R.D."/>
            <person name="Mukherjee M."/>
            <person name="Okumura C.Y."/>
            <person name="Schneider R."/>
            <person name="Smith A.J."/>
            <person name="Vanacova S."/>
            <person name="Villalvazo M."/>
            <person name="Haas B.J."/>
            <person name="Pertea M."/>
            <person name="Feldblyum T.V."/>
            <person name="Utterback T.R."/>
            <person name="Shu C.L."/>
            <person name="Osoegawa K."/>
            <person name="de Jong P.J."/>
            <person name="Hrdy I."/>
            <person name="Horvathova L."/>
            <person name="Zubacova Z."/>
            <person name="Dolezal P."/>
            <person name="Malik S.B."/>
            <person name="Logsdon J.M. Jr."/>
            <person name="Henze K."/>
            <person name="Gupta A."/>
            <person name="Wang C.C."/>
            <person name="Dunne R.L."/>
            <person name="Upcroft J.A."/>
            <person name="Upcroft P."/>
            <person name="White O."/>
            <person name="Salzberg S.L."/>
            <person name="Tang P."/>
            <person name="Chiu C.-H."/>
            <person name="Lee Y.-S."/>
            <person name="Embley T.M."/>
            <person name="Coombs G.H."/>
            <person name="Mottram J.C."/>
            <person name="Tachezy J."/>
            <person name="Fraser-Liggett C.M."/>
            <person name="Johnson P.J."/>
        </authorList>
    </citation>
    <scope>NUCLEOTIDE SEQUENCE [LARGE SCALE GENOMIC DNA]</scope>
    <source>
        <strain evidence="1">G3</strain>
    </source>
</reference>
<dbReference type="InterPro" id="IPR011009">
    <property type="entry name" value="Kinase-like_dom_sf"/>
</dbReference>
<dbReference type="VEuPathDB" id="TrichDB:TVAG_329440"/>
<dbReference type="InParanoid" id="A2EBB2"/>
<dbReference type="VEuPathDB" id="TrichDB:TVAGG3_0309580"/>
<evidence type="ECO:0008006" key="3">
    <source>
        <dbReference type="Google" id="ProtNLM"/>
    </source>
</evidence>
<accession>A2EBB2</accession>
<protein>
    <recommendedName>
        <fullName evidence="3">Protein kinase domain-containing protein</fullName>
    </recommendedName>
</protein>
<sequence length="162" mass="17762">MVTKKLPWNVNNIVVMLKQIQRATPENSNSLPDEIKEIMATMLQFNPDSRAETEVLVHTMPGKQIAKLPPIGPEIRSNSLKIAGDIVVKKLKGSPSSPITLNGIKPSPHRISLDDSDSGDKKIHAAGGNQNIQLNIPTKFTRRVGIISRQGSLTTIQRFAPK</sequence>
<dbReference type="EMBL" id="DS113345">
    <property type="protein sequence ID" value="EAY10057.1"/>
    <property type="molecule type" value="Genomic_DNA"/>
</dbReference>
<evidence type="ECO:0000313" key="1">
    <source>
        <dbReference type="EMBL" id="EAY10057.1"/>
    </source>
</evidence>
<evidence type="ECO:0000313" key="2">
    <source>
        <dbReference type="Proteomes" id="UP000001542"/>
    </source>
</evidence>
<dbReference type="Gene3D" id="1.10.510.10">
    <property type="entry name" value="Transferase(Phosphotransferase) domain 1"/>
    <property type="match status" value="1"/>
</dbReference>
<organism evidence="1 2">
    <name type="scientific">Trichomonas vaginalis (strain ATCC PRA-98 / G3)</name>
    <dbReference type="NCBI Taxonomy" id="412133"/>
    <lineage>
        <taxon>Eukaryota</taxon>
        <taxon>Metamonada</taxon>
        <taxon>Parabasalia</taxon>
        <taxon>Trichomonadida</taxon>
        <taxon>Trichomonadidae</taxon>
        <taxon>Trichomonas</taxon>
    </lineage>
</organism>
<dbReference type="Proteomes" id="UP000001542">
    <property type="component" value="Unassembled WGS sequence"/>
</dbReference>
<dbReference type="SUPFAM" id="SSF56112">
    <property type="entry name" value="Protein kinase-like (PK-like)"/>
    <property type="match status" value="1"/>
</dbReference>
<dbReference type="AlphaFoldDB" id="A2EBB2"/>
<reference evidence="1" key="1">
    <citation type="submission" date="2006-10" db="EMBL/GenBank/DDBJ databases">
        <authorList>
            <person name="Amadeo P."/>
            <person name="Zhao Q."/>
            <person name="Wortman J."/>
            <person name="Fraser-Liggett C."/>
            <person name="Carlton J."/>
        </authorList>
    </citation>
    <scope>NUCLEOTIDE SEQUENCE</scope>
    <source>
        <strain evidence="1">G3</strain>
    </source>
</reference>
<gene>
    <name evidence="1" type="ORF">TVAG_329440</name>
</gene>
<keyword evidence="2" id="KW-1185">Reference proteome</keyword>
<dbReference type="KEGG" id="tva:4767988"/>